<accession>I0YQ76</accession>
<reference evidence="2 3" key="1">
    <citation type="journal article" date="2012" name="Genome Biol.">
        <title>The genome of the polar eukaryotic microalga coccomyxa subellipsoidea reveals traits of cold adaptation.</title>
        <authorList>
            <person name="Blanc G."/>
            <person name="Agarkova I."/>
            <person name="Grimwood J."/>
            <person name="Kuo A."/>
            <person name="Brueggeman A."/>
            <person name="Dunigan D."/>
            <person name="Gurnon J."/>
            <person name="Ladunga I."/>
            <person name="Lindquist E."/>
            <person name="Lucas S."/>
            <person name="Pangilinan J."/>
            <person name="Proschold T."/>
            <person name="Salamov A."/>
            <person name="Schmutz J."/>
            <person name="Weeks D."/>
            <person name="Yamada T."/>
            <person name="Claverie J.M."/>
            <person name="Grigoriev I."/>
            <person name="Van Etten J."/>
            <person name="Lomsadze A."/>
            <person name="Borodovsky M."/>
        </authorList>
    </citation>
    <scope>NUCLEOTIDE SEQUENCE [LARGE SCALE GENOMIC DNA]</scope>
    <source>
        <strain evidence="2 3">C-169</strain>
    </source>
</reference>
<feature type="compositionally biased region" description="Polar residues" evidence="1">
    <location>
        <begin position="203"/>
        <end position="216"/>
    </location>
</feature>
<dbReference type="RefSeq" id="XP_005645089.1">
    <property type="nucleotide sequence ID" value="XM_005645032.1"/>
</dbReference>
<name>I0YQ76_COCSC</name>
<gene>
    <name evidence="2" type="ORF">COCSUDRAFT_48551</name>
</gene>
<dbReference type="Proteomes" id="UP000007264">
    <property type="component" value="Unassembled WGS sequence"/>
</dbReference>
<organism evidence="2 3">
    <name type="scientific">Coccomyxa subellipsoidea (strain C-169)</name>
    <name type="common">Green microalga</name>
    <dbReference type="NCBI Taxonomy" id="574566"/>
    <lineage>
        <taxon>Eukaryota</taxon>
        <taxon>Viridiplantae</taxon>
        <taxon>Chlorophyta</taxon>
        <taxon>core chlorophytes</taxon>
        <taxon>Trebouxiophyceae</taxon>
        <taxon>Trebouxiophyceae incertae sedis</taxon>
        <taxon>Coccomyxaceae</taxon>
        <taxon>Coccomyxa</taxon>
        <taxon>Coccomyxa subellipsoidea</taxon>
    </lineage>
</organism>
<evidence type="ECO:0000313" key="2">
    <source>
        <dbReference type="EMBL" id="EIE20545.1"/>
    </source>
</evidence>
<dbReference type="GeneID" id="17038521"/>
<feature type="region of interest" description="Disordered" evidence="1">
    <location>
        <begin position="1"/>
        <end position="36"/>
    </location>
</feature>
<sequence length="216" mass="21467">MSHIPASTGYTGAGATVINDDIDRHSPGNVVASHLEHDQQKGHACCQGIHAAHGGAGGPADHESVPSAGAGGQHTSAPTRGERGPIDLDDQAPKSHAAQGTGSAAPQGSVLGAGANTPVNVTPIGGQAPPTNPSAQDKAQVKTATAVAGVQEDLKGLRDRLATNEAGAAGEAKPGFGERVKGFAVKTIDHTQAALEGAKQKVTKQTTQPAGTTPES</sequence>
<feature type="region of interest" description="Disordered" evidence="1">
    <location>
        <begin position="49"/>
        <end position="136"/>
    </location>
</feature>
<proteinExistence type="predicted"/>
<evidence type="ECO:0000313" key="3">
    <source>
        <dbReference type="Proteomes" id="UP000007264"/>
    </source>
</evidence>
<comment type="caution">
    <text evidence="2">The sequence shown here is derived from an EMBL/GenBank/DDBJ whole genome shotgun (WGS) entry which is preliminary data.</text>
</comment>
<evidence type="ECO:0000256" key="1">
    <source>
        <dbReference type="SAM" id="MobiDB-lite"/>
    </source>
</evidence>
<feature type="region of interest" description="Disordered" evidence="1">
    <location>
        <begin position="194"/>
        <end position="216"/>
    </location>
</feature>
<dbReference type="EMBL" id="AGSI01000015">
    <property type="protein sequence ID" value="EIE20545.1"/>
    <property type="molecule type" value="Genomic_DNA"/>
</dbReference>
<dbReference type="KEGG" id="csl:COCSUDRAFT_48551"/>
<protein>
    <submittedName>
        <fullName evidence="2">Uncharacterized protein</fullName>
    </submittedName>
</protein>
<keyword evidence="3" id="KW-1185">Reference proteome</keyword>
<dbReference type="OrthoDB" id="10485216at2759"/>
<dbReference type="AlphaFoldDB" id="I0YQ76"/>